<evidence type="ECO:0000259" key="8">
    <source>
        <dbReference type="PROSITE" id="PS51007"/>
    </source>
</evidence>
<evidence type="ECO:0000256" key="2">
    <source>
        <dbReference type="ARBA" id="ARBA00022723"/>
    </source>
</evidence>
<evidence type="ECO:0000256" key="3">
    <source>
        <dbReference type="ARBA" id="ARBA00023004"/>
    </source>
</evidence>
<feature type="chain" id="PRO_5020392741" evidence="6">
    <location>
        <begin position="17"/>
        <end position="1212"/>
    </location>
</feature>
<dbReference type="InterPro" id="IPR011989">
    <property type="entry name" value="ARM-like"/>
</dbReference>
<dbReference type="InterPro" id="IPR036909">
    <property type="entry name" value="Cyt_c-like_dom_sf"/>
</dbReference>
<dbReference type="InterPro" id="IPR013428">
    <property type="entry name" value="Membrane-bound_put_N"/>
</dbReference>
<dbReference type="Pfam" id="PF13472">
    <property type="entry name" value="Lipase_GDSL_2"/>
    <property type="match status" value="1"/>
</dbReference>
<keyword evidence="3 4" id="KW-0408">Iron</keyword>
<evidence type="ECO:0000313" key="9">
    <source>
        <dbReference type="EMBL" id="TDU64277.1"/>
    </source>
</evidence>
<proteinExistence type="predicted"/>
<dbReference type="Gene3D" id="1.10.760.10">
    <property type="entry name" value="Cytochrome c-like domain"/>
    <property type="match status" value="1"/>
</dbReference>
<dbReference type="Pfam" id="PF23500">
    <property type="entry name" value="DUF7133"/>
    <property type="match status" value="2"/>
</dbReference>
<dbReference type="PANTHER" id="PTHR33546">
    <property type="entry name" value="LARGE, MULTIFUNCTIONAL SECRETED PROTEIN-RELATED"/>
    <property type="match status" value="1"/>
</dbReference>
<dbReference type="SUPFAM" id="SSF46626">
    <property type="entry name" value="Cytochrome c"/>
    <property type="match status" value="1"/>
</dbReference>
<dbReference type="GO" id="GO:0009055">
    <property type="term" value="F:electron transfer activity"/>
    <property type="evidence" value="ECO:0007669"/>
    <property type="project" value="InterPro"/>
</dbReference>
<dbReference type="InterPro" id="IPR036514">
    <property type="entry name" value="SGNH_hydro_sf"/>
</dbReference>
<dbReference type="RefSeq" id="WP_133797150.1">
    <property type="nucleotide sequence ID" value="NZ_SOCA01000011.1"/>
</dbReference>
<evidence type="ECO:0000313" key="10">
    <source>
        <dbReference type="Proteomes" id="UP000295662"/>
    </source>
</evidence>
<dbReference type="Pfam" id="PF06439">
    <property type="entry name" value="3keto-disac_hyd"/>
    <property type="match status" value="1"/>
</dbReference>
<dbReference type="SUPFAM" id="SSF50952">
    <property type="entry name" value="Soluble quinoprotein glucose dehydrogenase"/>
    <property type="match status" value="1"/>
</dbReference>
<dbReference type="InterPro" id="IPR013830">
    <property type="entry name" value="SGNH_hydro"/>
</dbReference>
<dbReference type="AlphaFoldDB" id="A0A4R7RJE8"/>
<dbReference type="PANTHER" id="PTHR33546:SF1">
    <property type="entry name" value="LARGE, MULTIFUNCTIONAL SECRETED PROTEIN"/>
    <property type="match status" value="1"/>
</dbReference>
<feature type="signal peptide" evidence="6">
    <location>
        <begin position="1"/>
        <end position="16"/>
    </location>
</feature>
<evidence type="ECO:0000256" key="1">
    <source>
        <dbReference type="ARBA" id="ARBA00022617"/>
    </source>
</evidence>
<keyword evidence="1 4" id="KW-0349">Heme</keyword>
<dbReference type="Pfam" id="PF13646">
    <property type="entry name" value="HEAT_2"/>
    <property type="match status" value="1"/>
</dbReference>
<dbReference type="InterPro" id="IPR010496">
    <property type="entry name" value="AL/BT2_dom"/>
</dbReference>
<dbReference type="InterPro" id="IPR016024">
    <property type="entry name" value="ARM-type_fold"/>
</dbReference>
<dbReference type="PROSITE" id="PS51007">
    <property type="entry name" value="CYTC"/>
    <property type="match status" value="1"/>
</dbReference>
<dbReference type="InterPro" id="IPR011042">
    <property type="entry name" value="6-blade_b-propeller_TolB-like"/>
</dbReference>
<dbReference type="InterPro" id="IPR011041">
    <property type="entry name" value="Quinoprot_gluc/sorb_DH_b-prop"/>
</dbReference>
<feature type="domain" description="Cytochrome c" evidence="8">
    <location>
        <begin position="1088"/>
        <end position="1180"/>
    </location>
</feature>
<protein>
    <submittedName>
        <fullName evidence="9">Putative membrane-bound dehydrogenase-like protein</fullName>
    </submittedName>
</protein>
<keyword evidence="6" id="KW-0732">Signal</keyword>
<organism evidence="9 10">
    <name type="scientific">Prosthecobacter fusiformis</name>
    <dbReference type="NCBI Taxonomy" id="48464"/>
    <lineage>
        <taxon>Bacteria</taxon>
        <taxon>Pseudomonadati</taxon>
        <taxon>Verrucomicrobiota</taxon>
        <taxon>Verrucomicrobiia</taxon>
        <taxon>Verrucomicrobiales</taxon>
        <taxon>Verrucomicrobiaceae</taxon>
        <taxon>Prosthecobacter</taxon>
    </lineage>
</organism>
<keyword evidence="10" id="KW-1185">Reference proteome</keyword>
<evidence type="ECO:0000256" key="4">
    <source>
        <dbReference type="PROSITE-ProRule" id="PRU00433"/>
    </source>
</evidence>
<dbReference type="InterPro" id="IPR055557">
    <property type="entry name" value="DUF7133"/>
</dbReference>
<accession>A0A4R7RJE8</accession>
<comment type="caution">
    <text evidence="9">The sequence shown here is derived from an EMBL/GenBank/DDBJ whole genome shotgun (WGS) entry which is preliminary data.</text>
</comment>
<dbReference type="GO" id="GO:0020037">
    <property type="term" value="F:heme binding"/>
    <property type="evidence" value="ECO:0007669"/>
    <property type="project" value="InterPro"/>
</dbReference>
<feature type="domain" description="Ig-like" evidence="7">
    <location>
        <begin position="537"/>
        <end position="639"/>
    </location>
</feature>
<dbReference type="InterPro" id="IPR007110">
    <property type="entry name" value="Ig-like_dom"/>
</dbReference>
<dbReference type="NCBIfam" id="TIGR02604">
    <property type="entry name" value="Piru_Ver_Nterm"/>
    <property type="match status" value="1"/>
</dbReference>
<dbReference type="Gene3D" id="1.25.10.10">
    <property type="entry name" value="Leucine-rich Repeat Variant"/>
    <property type="match status" value="1"/>
</dbReference>
<keyword evidence="2 4" id="KW-0479">Metal-binding</keyword>
<dbReference type="InterPro" id="IPR009056">
    <property type="entry name" value="Cyt_c-like_dom"/>
</dbReference>
<reference evidence="9 10" key="1">
    <citation type="submission" date="2019-03" db="EMBL/GenBank/DDBJ databases">
        <title>Genomic Encyclopedia of Archaeal and Bacterial Type Strains, Phase II (KMG-II): from individual species to whole genera.</title>
        <authorList>
            <person name="Goeker M."/>
        </authorList>
    </citation>
    <scope>NUCLEOTIDE SEQUENCE [LARGE SCALE GENOMIC DNA]</scope>
    <source>
        <strain evidence="9 10">ATCC 25309</strain>
    </source>
</reference>
<dbReference type="Pfam" id="PF00034">
    <property type="entry name" value="Cytochrom_C"/>
    <property type="match status" value="1"/>
</dbReference>
<evidence type="ECO:0000256" key="6">
    <source>
        <dbReference type="SAM" id="SignalP"/>
    </source>
</evidence>
<dbReference type="GO" id="GO:0016788">
    <property type="term" value="F:hydrolase activity, acting on ester bonds"/>
    <property type="evidence" value="ECO:0007669"/>
    <property type="project" value="UniProtKB-ARBA"/>
</dbReference>
<dbReference type="Gene3D" id="2.60.120.560">
    <property type="entry name" value="Exo-inulinase, domain 1"/>
    <property type="match status" value="1"/>
</dbReference>
<dbReference type="EMBL" id="SOCA01000011">
    <property type="protein sequence ID" value="TDU64277.1"/>
    <property type="molecule type" value="Genomic_DNA"/>
</dbReference>
<dbReference type="SUPFAM" id="SSF48371">
    <property type="entry name" value="ARM repeat"/>
    <property type="match status" value="1"/>
</dbReference>
<feature type="region of interest" description="Disordered" evidence="5">
    <location>
        <begin position="517"/>
        <end position="541"/>
    </location>
</feature>
<dbReference type="PROSITE" id="PS50835">
    <property type="entry name" value="IG_LIKE"/>
    <property type="match status" value="1"/>
</dbReference>
<name>A0A4R7RJE8_9BACT</name>
<dbReference type="Gene3D" id="3.40.50.1110">
    <property type="entry name" value="SGNH hydrolase"/>
    <property type="match status" value="1"/>
</dbReference>
<dbReference type="SUPFAM" id="SSF52266">
    <property type="entry name" value="SGNH hydrolase"/>
    <property type="match status" value="1"/>
</dbReference>
<dbReference type="Proteomes" id="UP000295662">
    <property type="component" value="Unassembled WGS sequence"/>
</dbReference>
<dbReference type="OrthoDB" id="173949at2"/>
<sequence length="1212" mass="133605">MLRFLLACLLISSATAAPVSLFNGKNLNGWEGETTQVWRVVDGTIVGGSLEGNPQNEFLATKKQYRNFHLKLEYKLVGTEGFVNGGVQFRSVRIQEPPNEMMGYQADIGAGYSGCLYDESRRKKMLATAVKEIIEKAEKPGEWNTYEIIAEAERIRLIVNGVRTVDYTERGSDIAMKGHIALQIHGKCKAEIAYRNIVIEELPDALVPGEKEVLNRFGEPDAARSVLAPFKDGKFEVSDQEIIVFTGQTNLVREQKSGELESALTHALAEKAPRFRSMAWEGDTVYEQWRDLNFGDWKGQLQAVGAGIVIAQFGQVESFDGKTRLAEFQSSYNRLLDQFSSSTPRLVLIGPMPFEKTDAPHAPDLTLRNDDVGLYANAVRDIAKQRGALYVDLYTPLSERSSSQPRLTDNGLHLNEEGLRVVARLITSQLGVSISEADDLTALKAAIVEKNRLWFDCWRPANWSFVYGDRVTQMFGKPSENAPSLRESFESYKPLIATHDAHILAIARSVVPASAGSEKAASLPPPAEAGTTKPSPPPLTPAQQLAAFTVADGYEINLFASEELDVAKPTQFSWDERGRLYVACSPTYPHTLPGIQPNDYILILEDTNGDGQADKSTRFAEGLTMVQGVEPGDGGVYVCDFDQILHLKDTNGDGKADVKTVLYSGFGIGDTHQLVNSICHGPDGSLWFTQGLHAYSRVETAHGLAILEKAGVWKYNKRTQKMDAFFNGGKAGHNCWGVAFDDYNQVFHKSGDRPAGYFSTPGLIAMKDPDEYHPTGMLFDTNPKTNSIEIIGTRALPDDIQGNALIGGYFGSVVELHRFEDAGSGYKTTQLPKLVTSSDPSFRPVDVSVGPDGAMYLCDWFNPVIGHYQASYADPRRDRQHGRIWRITAKGRAPVKQPALAEMKPAELLAQLASRERWTRYQAKRLLFDGLTKDVIPAADEFIAKTPDEHHLMEVCGVYEAHEHVNESLLNRLLNAKDARIRAYAARVVGAWADRLPDALGQLAKAAHDEHPRVRLEAVVATARIPKAESVAVATQVLDHPMDKFLDYALRQAVRALQPQWQPALATLTFQQPAQAEYVKKIANAAPVITHPGKAVYDALCLNCHQPEGKGLPGIYPSIVGTDWIKGDPARLIKIVLHGLSGPIQVDGQEFKQMAPLPMPPMGLDDQQMADVLSYVRSNFGNDASPITPDQVKQVRAANSDRSTFWTQGELQ</sequence>
<evidence type="ECO:0000259" key="7">
    <source>
        <dbReference type="PROSITE" id="PS50835"/>
    </source>
</evidence>
<gene>
    <name evidence="9" type="ORF">EI77_04163</name>
</gene>
<dbReference type="Gene3D" id="2.120.10.30">
    <property type="entry name" value="TolB, C-terminal domain"/>
    <property type="match status" value="1"/>
</dbReference>
<evidence type="ECO:0000256" key="5">
    <source>
        <dbReference type="SAM" id="MobiDB-lite"/>
    </source>
</evidence>
<dbReference type="GO" id="GO:0046872">
    <property type="term" value="F:metal ion binding"/>
    <property type="evidence" value="ECO:0007669"/>
    <property type="project" value="UniProtKB-KW"/>
</dbReference>